<comment type="subcellular location">
    <subcellularLocation>
        <location evidence="1">Membrane</location>
    </subcellularLocation>
</comment>
<dbReference type="GO" id="GO:0072546">
    <property type="term" value="C:EMC complex"/>
    <property type="evidence" value="ECO:0007669"/>
    <property type="project" value="TreeGrafter"/>
</dbReference>
<dbReference type="PANTHER" id="PTHR21181:SF7">
    <property type="entry name" value="ER MEMBRANE PROTEIN COMPLEX SUBUNIT 5"/>
    <property type="match status" value="1"/>
</dbReference>
<dbReference type="EMBL" id="JNBR01001922">
    <property type="protein sequence ID" value="OQR84196.1"/>
    <property type="molecule type" value="Genomic_DNA"/>
</dbReference>
<feature type="signal peptide" evidence="4">
    <location>
        <begin position="1"/>
        <end position="17"/>
    </location>
</feature>
<accession>A0A1V9YES4</accession>
<evidence type="ECO:0000313" key="5">
    <source>
        <dbReference type="EMBL" id="OQR84196.1"/>
    </source>
</evidence>
<keyword evidence="2 3" id="KW-0472">Membrane</keyword>
<dbReference type="Proteomes" id="UP000243579">
    <property type="component" value="Unassembled WGS sequence"/>
</dbReference>
<dbReference type="GO" id="GO:0005794">
    <property type="term" value="C:Golgi apparatus"/>
    <property type="evidence" value="ECO:0007669"/>
    <property type="project" value="TreeGrafter"/>
</dbReference>
<comment type="caution">
    <text evidence="5">The sequence shown here is derived from an EMBL/GenBank/DDBJ whole genome shotgun (WGS) entry which is preliminary data.</text>
</comment>
<protein>
    <submittedName>
        <fullName evidence="5">Uncharacterized protein</fullName>
    </submittedName>
</protein>
<dbReference type="OrthoDB" id="44756at2759"/>
<keyword evidence="6" id="KW-1185">Reference proteome</keyword>
<dbReference type="GO" id="GO:0022890">
    <property type="term" value="F:inorganic cation transmembrane transporter activity"/>
    <property type="evidence" value="ECO:0007669"/>
    <property type="project" value="TreeGrafter"/>
</dbReference>
<keyword evidence="3" id="KW-1133">Transmembrane helix</keyword>
<evidence type="ECO:0000256" key="2">
    <source>
        <dbReference type="ARBA" id="ARBA00023136"/>
    </source>
</evidence>
<organism evidence="5 6">
    <name type="scientific">Achlya hypogyna</name>
    <name type="common">Oomycete</name>
    <name type="synonym">Protoachlya hypogyna</name>
    <dbReference type="NCBI Taxonomy" id="1202772"/>
    <lineage>
        <taxon>Eukaryota</taxon>
        <taxon>Sar</taxon>
        <taxon>Stramenopiles</taxon>
        <taxon>Oomycota</taxon>
        <taxon>Saprolegniomycetes</taxon>
        <taxon>Saprolegniales</taxon>
        <taxon>Achlyaceae</taxon>
        <taxon>Achlya</taxon>
    </lineage>
</organism>
<keyword evidence="4" id="KW-0732">Signal</keyword>
<feature type="transmembrane region" description="Helical" evidence="3">
    <location>
        <begin position="41"/>
        <end position="62"/>
    </location>
</feature>
<name>A0A1V9YES4_ACHHY</name>
<keyword evidence="3" id="KW-0812">Transmembrane</keyword>
<feature type="chain" id="PRO_5012709434" evidence="4">
    <location>
        <begin position="18"/>
        <end position="103"/>
    </location>
</feature>
<dbReference type="GO" id="GO:0005886">
    <property type="term" value="C:plasma membrane"/>
    <property type="evidence" value="ECO:0007669"/>
    <property type="project" value="TreeGrafter"/>
</dbReference>
<evidence type="ECO:0000313" key="6">
    <source>
        <dbReference type="Proteomes" id="UP000243579"/>
    </source>
</evidence>
<reference evidence="5 6" key="1">
    <citation type="journal article" date="2014" name="Genome Biol. Evol.">
        <title>The secreted proteins of Achlya hypogyna and Thraustotheca clavata identify the ancestral oomycete secretome and reveal gene acquisitions by horizontal gene transfer.</title>
        <authorList>
            <person name="Misner I."/>
            <person name="Blouin N."/>
            <person name="Leonard G."/>
            <person name="Richards T.A."/>
            <person name="Lane C.E."/>
        </authorList>
    </citation>
    <scope>NUCLEOTIDE SEQUENCE [LARGE SCALE GENOMIC DNA]</scope>
    <source>
        <strain evidence="5 6">ATCC 48635</strain>
    </source>
</reference>
<gene>
    <name evidence="5" type="ORF">ACHHYP_13733</name>
</gene>
<dbReference type="GO" id="GO:0005769">
    <property type="term" value="C:early endosome"/>
    <property type="evidence" value="ECO:0007669"/>
    <property type="project" value="TreeGrafter"/>
</dbReference>
<sequence>MLGKLLVAIGSLLLVHAGYYTVQYESYVKLAEVTDAAIPPLAAKIELAVSFAFFLAGVLSMAGDFLPIRSTAFFNDKSFDWVVSNPEFAVFNHRGKYLPKKTT</sequence>
<dbReference type="AlphaFoldDB" id="A0A1V9YES4"/>
<proteinExistence type="predicted"/>
<evidence type="ECO:0000256" key="4">
    <source>
        <dbReference type="SAM" id="SignalP"/>
    </source>
</evidence>
<evidence type="ECO:0000256" key="1">
    <source>
        <dbReference type="ARBA" id="ARBA00004370"/>
    </source>
</evidence>
<dbReference type="STRING" id="1202772.A0A1V9YES4"/>
<evidence type="ECO:0000256" key="3">
    <source>
        <dbReference type="SAM" id="Phobius"/>
    </source>
</evidence>
<dbReference type="PANTHER" id="PTHR21181">
    <property type="match status" value="1"/>
</dbReference>